<sequence length="290" mass="33050">MLHYQERAFRIMQLTDIHIGSFPFVTEDLQTLAAIKKAVLAVKPDLIMVTGDLIWSDDVEQPERGYQALVELFNQLPFPIAVTYGNHDAEDTMTRTHLRQLEAGLKYRVPKQHAFVDDRDKEAYTLEITDEHGLSHVLYVIDTGNHAPGSQTAYDYPSAQQVTWWRQTQADYQANQDRPILDLAFIHIPLPEYQQAGEHQLAGFFWEQNPRVSCGQLNSGLFAELAQDDQLKAVFCGHDHDNNFVGTYLGKQLIYGNVSGYNCYGDLPRGYRLINLQPDQFTTAVIPYQS</sequence>
<dbReference type="PANTHER" id="PTHR32440:SF11">
    <property type="entry name" value="METALLOPHOSPHOESTERASE DOMAIN-CONTAINING PROTEIN"/>
    <property type="match status" value="1"/>
</dbReference>
<reference evidence="3" key="1">
    <citation type="journal article" date="2019" name="Int. J. Syst. Evol. Microbiol.">
        <title>The Global Catalogue of Microorganisms (GCM) 10K type strain sequencing project: providing services to taxonomists for standard genome sequencing and annotation.</title>
        <authorList>
            <consortium name="The Broad Institute Genomics Platform"/>
            <consortium name="The Broad Institute Genome Sequencing Center for Infectious Disease"/>
            <person name="Wu L."/>
            <person name="Ma J."/>
        </authorList>
    </citation>
    <scope>NUCLEOTIDE SEQUENCE [LARGE SCALE GENOMIC DNA]</scope>
    <source>
        <strain evidence="3">CCM 8937</strain>
    </source>
</reference>
<dbReference type="CDD" id="cd07383">
    <property type="entry name" value="MPP_Dcr2"/>
    <property type="match status" value="1"/>
</dbReference>
<keyword evidence="3" id="KW-1185">Reference proteome</keyword>
<organism evidence="2 3">
    <name type="scientific">Lapidilactobacillus gannanensis</name>
    <dbReference type="NCBI Taxonomy" id="2486002"/>
    <lineage>
        <taxon>Bacteria</taxon>
        <taxon>Bacillati</taxon>
        <taxon>Bacillota</taxon>
        <taxon>Bacilli</taxon>
        <taxon>Lactobacillales</taxon>
        <taxon>Lactobacillaceae</taxon>
        <taxon>Lapidilactobacillus</taxon>
    </lineage>
</organism>
<proteinExistence type="predicted"/>
<dbReference type="RefSeq" id="WP_125649072.1">
    <property type="nucleotide sequence ID" value="NZ_JBHTOH010000091.1"/>
</dbReference>
<dbReference type="EMBL" id="JBHTOH010000091">
    <property type="protein sequence ID" value="MFD1411941.1"/>
    <property type="molecule type" value="Genomic_DNA"/>
</dbReference>
<protein>
    <submittedName>
        <fullName evidence="2">Metallophosphoesterase family protein</fullName>
    </submittedName>
</protein>
<name>A0ABW4BQI0_9LACO</name>
<evidence type="ECO:0000313" key="2">
    <source>
        <dbReference type="EMBL" id="MFD1411941.1"/>
    </source>
</evidence>
<dbReference type="Pfam" id="PF00149">
    <property type="entry name" value="Metallophos"/>
    <property type="match status" value="1"/>
</dbReference>
<dbReference type="SUPFAM" id="SSF56300">
    <property type="entry name" value="Metallo-dependent phosphatases"/>
    <property type="match status" value="1"/>
</dbReference>
<comment type="caution">
    <text evidence="2">The sequence shown here is derived from an EMBL/GenBank/DDBJ whole genome shotgun (WGS) entry which is preliminary data.</text>
</comment>
<dbReference type="PANTHER" id="PTHR32440">
    <property type="entry name" value="PHOSPHATASE DCR2-RELATED-RELATED"/>
    <property type="match status" value="1"/>
</dbReference>
<evidence type="ECO:0000259" key="1">
    <source>
        <dbReference type="Pfam" id="PF00149"/>
    </source>
</evidence>
<dbReference type="InterPro" id="IPR029052">
    <property type="entry name" value="Metallo-depent_PP-like"/>
</dbReference>
<dbReference type="Proteomes" id="UP001597191">
    <property type="component" value="Unassembled WGS sequence"/>
</dbReference>
<feature type="domain" description="Calcineurin-like phosphoesterase" evidence="1">
    <location>
        <begin position="9"/>
        <end position="241"/>
    </location>
</feature>
<dbReference type="Gene3D" id="3.60.21.10">
    <property type="match status" value="1"/>
</dbReference>
<gene>
    <name evidence="2" type="ORF">ACFQ4R_10165</name>
</gene>
<accession>A0ABW4BQI0</accession>
<evidence type="ECO:0000313" key="3">
    <source>
        <dbReference type="Proteomes" id="UP001597191"/>
    </source>
</evidence>
<dbReference type="InterPro" id="IPR004843">
    <property type="entry name" value="Calcineurin-like_PHP"/>
</dbReference>